<evidence type="ECO:0000313" key="2">
    <source>
        <dbReference type="EnsemblPlants" id="OPUNC04G22080.1"/>
    </source>
</evidence>
<reference evidence="2" key="1">
    <citation type="submission" date="2015-04" db="UniProtKB">
        <authorList>
            <consortium name="EnsemblPlants"/>
        </authorList>
    </citation>
    <scope>IDENTIFICATION</scope>
</reference>
<sequence length="65" mass="6808">MAIQGGCGGTGGVPNTRPRIWLGGCRILHAAAARGAAGFERAEAVGEPANHSPSGRRRRRRSRSK</sequence>
<evidence type="ECO:0000256" key="1">
    <source>
        <dbReference type="SAM" id="MobiDB-lite"/>
    </source>
</evidence>
<accession>A0A0E0KUX0</accession>
<keyword evidence="3" id="KW-1185">Reference proteome</keyword>
<dbReference type="HOGENOM" id="CLU_2853702_0_0_1"/>
<dbReference type="EnsemblPlants" id="OPUNC04G22080.1">
    <property type="protein sequence ID" value="OPUNC04G22080.1"/>
    <property type="gene ID" value="OPUNC04G22080"/>
</dbReference>
<name>A0A0E0KUX0_ORYPU</name>
<proteinExistence type="predicted"/>
<feature type="compositionally biased region" description="Basic residues" evidence="1">
    <location>
        <begin position="54"/>
        <end position="65"/>
    </location>
</feature>
<reference evidence="2" key="2">
    <citation type="submission" date="2018-05" db="EMBL/GenBank/DDBJ databases">
        <title>OpunRS2 (Oryza punctata Reference Sequence Version 2).</title>
        <authorList>
            <person name="Zhang J."/>
            <person name="Kudrna D."/>
            <person name="Lee S."/>
            <person name="Talag J."/>
            <person name="Welchert J."/>
            <person name="Wing R.A."/>
        </authorList>
    </citation>
    <scope>NUCLEOTIDE SEQUENCE [LARGE SCALE GENOMIC DNA]</scope>
</reference>
<dbReference type="AlphaFoldDB" id="A0A0E0KUX0"/>
<feature type="region of interest" description="Disordered" evidence="1">
    <location>
        <begin position="37"/>
        <end position="65"/>
    </location>
</feature>
<protein>
    <submittedName>
        <fullName evidence="2">Uncharacterized protein</fullName>
    </submittedName>
</protein>
<dbReference type="Gramene" id="OPUNC04G22080.1">
    <property type="protein sequence ID" value="OPUNC04G22080.1"/>
    <property type="gene ID" value="OPUNC04G22080"/>
</dbReference>
<organism evidence="2">
    <name type="scientific">Oryza punctata</name>
    <name type="common">Red rice</name>
    <dbReference type="NCBI Taxonomy" id="4537"/>
    <lineage>
        <taxon>Eukaryota</taxon>
        <taxon>Viridiplantae</taxon>
        <taxon>Streptophyta</taxon>
        <taxon>Embryophyta</taxon>
        <taxon>Tracheophyta</taxon>
        <taxon>Spermatophyta</taxon>
        <taxon>Magnoliopsida</taxon>
        <taxon>Liliopsida</taxon>
        <taxon>Poales</taxon>
        <taxon>Poaceae</taxon>
        <taxon>BOP clade</taxon>
        <taxon>Oryzoideae</taxon>
        <taxon>Oryzeae</taxon>
        <taxon>Oryzinae</taxon>
        <taxon>Oryza</taxon>
    </lineage>
</organism>
<evidence type="ECO:0000313" key="3">
    <source>
        <dbReference type="Proteomes" id="UP000026962"/>
    </source>
</evidence>
<dbReference type="Proteomes" id="UP000026962">
    <property type="component" value="Chromosome 4"/>
</dbReference>